<dbReference type="KEGG" id="aeh:Mlg_1993"/>
<gene>
    <name evidence="2" type="ordered locus">Mlg_1993</name>
</gene>
<dbReference type="eggNOG" id="COG2226">
    <property type="taxonomic scope" value="Bacteria"/>
</dbReference>
<dbReference type="AlphaFoldDB" id="Q0A752"/>
<keyword evidence="3" id="KW-1185">Reference proteome</keyword>
<evidence type="ECO:0000259" key="1">
    <source>
        <dbReference type="Pfam" id="PF08241"/>
    </source>
</evidence>
<sequence>MLVGRATGRGCGPPDRTMRQLGRCRLLDSLVQWFQTPAGRELAGIERSVLDERIQRSAPHGPRARVVRVGGSWLGDGLFMALPASDCWALDWEPTAGADACTDLEQLPLRKESVDLLLLAHALDCSADPASLIREAVEVLAPEGELWVLGFNAWSTWGLRHLRARPVMRRRGLGPGLLTLLLARHGLECRHQAYHGLKAPWPRAGTRVRARNGWERRLAPWLAGVHLLQARKRRPAPIDMKQVWQTPPVEVPGRLVQPTPRTRIHVHHRQI</sequence>
<reference evidence="3" key="1">
    <citation type="submission" date="2006-08" db="EMBL/GenBank/DDBJ databases">
        <title>Complete sequence of Alkalilimnicola ehrilichei MLHE-1.</title>
        <authorList>
            <person name="Copeland A."/>
            <person name="Lucas S."/>
            <person name="Lapidus A."/>
            <person name="Barry K."/>
            <person name="Detter J.C."/>
            <person name="Glavina del Rio T."/>
            <person name="Hammon N."/>
            <person name="Israni S."/>
            <person name="Dalin E."/>
            <person name="Tice H."/>
            <person name="Pitluck S."/>
            <person name="Sims D."/>
            <person name="Brettin T."/>
            <person name="Bruce D."/>
            <person name="Han C."/>
            <person name="Tapia R."/>
            <person name="Gilna P."/>
            <person name="Schmutz J."/>
            <person name="Larimer F."/>
            <person name="Land M."/>
            <person name="Hauser L."/>
            <person name="Kyrpides N."/>
            <person name="Mikhailova N."/>
            <person name="Oremland R.S."/>
            <person name="Hoeft S.E."/>
            <person name="Switzer-Blum J."/>
            <person name="Kulp T."/>
            <person name="King G."/>
            <person name="Tabita R."/>
            <person name="Witte B."/>
            <person name="Santini J.M."/>
            <person name="Basu P."/>
            <person name="Hollibaugh J.T."/>
            <person name="Xie G."/>
            <person name="Stolz J.F."/>
            <person name="Richardson P."/>
        </authorList>
    </citation>
    <scope>NUCLEOTIDE SEQUENCE [LARGE SCALE GENOMIC DNA]</scope>
    <source>
        <strain evidence="3">ATCC BAA-1101 / DSM 17681 / MLHE-1</strain>
    </source>
</reference>
<dbReference type="Gene3D" id="3.40.50.150">
    <property type="entry name" value="Vaccinia Virus protein VP39"/>
    <property type="match status" value="1"/>
</dbReference>
<protein>
    <submittedName>
        <fullName evidence="2">Methyltransferase type 11</fullName>
    </submittedName>
</protein>
<dbReference type="EMBL" id="CP000453">
    <property type="protein sequence ID" value="ABI57335.1"/>
    <property type="molecule type" value="Genomic_DNA"/>
</dbReference>
<dbReference type="Pfam" id="PF08241">
    <property type="entry name" value="Methyltransf_11"/>
    <property type="match status" value="1"/>
</dbReference>
<dbReference type="InterPro" id="IPR013216">
    <property type="entry name" value="Methyltransf_11"/>
</dbReference>
<dbReference type="GO" id="GO:0032259">
    <property type="term" value="P:methylation"/>
    <property type="evidence" value="ECO:0007669"/>
    <property type="project" value="UniProtKB-KW"/>
</dbReference>
<organism evidence="2 3">
    <name type="scientific">Alkalilimnicola ehrlichii (strain ATCC BAA-1101 / DSM 17681 / MLHE-1)</name>
    <dbReference type="NCBI Taxonomy" id="187272"/>
    <lineage>
        <taxon>Bacteria</taxon>
        <taxon>Pseudomonadati</taxon>
        <taxon>Pseudomonadota</taxon>
        <taxon>Gammaproteobacteria</taxon>
        <taxon>Chromatiales</taxon>
        <taxon>Ectothiorhodospiraceae</taxon>
        <taxon>Alkalilimnicola</taxon>
    </lineage>
</organism>
<dbReference type="InterPro" id="IPR029063">
    <property type="entry name" value="SAM-dependent_MTases_sf"/>
</dbReference>
<keyword evidence="2" id="KW-0808">Transferase</keyword>
<dbReference type="OrthoDB" id="6191410at2"/>
<dbReference type="SUPFAM" id="SSF53335">
    <property type="entry name" value="S-adenosyl-L-methionine-dependent methyltransferases"/>
    <property type="match status" value="1"/>
</dbReference>
<dbReference type="HOGENOM" id="CLU_1025412_0_0_6"/>
<dbReference type="Proteomes" id="UP000001962">
    <property type="component" value="Chromosome"/>
</dbReference>
<name>Q0A752_ALKEH</name>
<evidence type="ECO:0000313" key="3">
    <source>
        <dbReference type="Proteomes" id="UP000001962"/>
    </source>
</evidence>
<keyword evidence="2" id="KW-0489">Methyltransferase</keyword>
<accession>Q0A752</accession>
<evidence type="ECO:0000313" key="2">
    <source>
        <dbReference type="EMBL" id="ABI57335.1"/>
    </source>
</evidence>
<feature type="domain" description="Methyltransferase type 11" evidence="1">
    <location>
        <begin position="100"/>
        <end position="147"/>
    </location>
</feature>
<proteinExistence type="predicted"/>
<dbReference type="GO" id="GO:0008757">
    <property type="term" value="F:S-adenosylmethionine-dependent methyltransferase activity"/>
    <property type="evidence" value="ECO:0007669"/>
    <property type="project" value="InterPro"/>
</dbReference>